<feature type="transmembrane region" description="Helical" evidence="8">
    <location>
        <begin position="304"/>
        <end position="322"/>
    </location>
</feature>
<evidence type="ECO:0000313" key="11">
    <source>
        <dbReference type="Proteomes" id="UP000077255"/>
    </source>
</evidence>
<feature type="transmembrane region" description="Helical" evidence="8">
    <location>
        <begin position="270"/>
        <end position="292"/>
    </location>
</feature>
<evidence type="ECO:0000256" key="1">
    <source>
        <dbReference type="ARBA" id="ARBA00004651"/>
    </source>
</evidence>
<keyword evidence="6 8" id="KW-1133">Transmembrane helix</keyword>
<dbReference type="GO" id="GO:0005886">
    <property type="term" value="C:plasma membrane"/>
    <property type="evidence" value="ECO:0007669"/>
    <property type="project" value="UniProtKB-SubCell"/>
</dbReference>
<gene>
    <name evidence="10" type="ORF">ATSB10_17190</name>
</gene>
<sequence>MQSHAGPASPAPASPWNRRLAGWLALWFGVALVAIFQHGPVPMYSTRTLAVAWEMWQRHSLLVPYLNGAPYSDKAPLLFWLIHAGWAVVGVGDGWPRLLEVLLGGLQLLLCIRLARRLFPAQAAIAYAAPLLLMSFSYAFEFGLQSMYEVLLADCVLAALLALRPGPGEVRPNLPGFAAAMALGLLAKGPVMLLHAGLPWLLGPLWQPWASRHRARWYGTGALAVLAALAVLLAWALSASAVGGEVYRQQLLFHQTAGRVVDAFAHRQPIWWYLPVLPVLVFPFVLWPRPWLGIAALPLGRDDGLRFLAAWLLPVLLGFSLVSGKQAYYLLPEYAGFALLLAAALAYAPSGSPRGLGPWPLALFTLLLGIGLLALPTLVARGVAQSPMLQSFATHSRGFGGLFVLLAALLATRGAELEKIVLSALVGVLAINTLFTLTWWHAFDLREASVVLAKAEAEHRPIFNNEGYNGQFTFAGRLTLRIDEGAGPVTLRQWAAAHPQGVVVTYPKTEAEARACPALHVQRFRGVWLAIRAASAYLPQATTPCP</sequence>
<evidence type="ECO:0000256" key="5">
    <source>
        <dbReference type="ARBA" id="ARBA00022692"/>
    </source>
</evidence>
<evidence type="ECO:0000256" key="4">
    <source>
        <dbReference type="ARBA" id="ARBA00022679"/>
    </source>
</evidence>
<evidence type="ECO:0000256" key="3">
    <source>
        <dbReference type="ARBA" id="ARBA00022676"/>
    </source>
</evidence>
<dbReference type="PATRIC" id="fig|445710.3.peg.1714"/>
<dbReference type="RefSeq" id="WP_063672036.1">
    <property type="nucleotide sequence ID" value="NZ_CP014841.1"/>
</dbReference>
<dbReference type="Proteomes" id="UP000077255">
    <property type="component" value="Chromosome"/>
</dbReference>
<dbReference type="OrthoDB" id="9775035at2"/>
<keyword evidence="4" id="KW-0808">Transferase</keyword>
<dbReference type="AlphaFoldDB" id="A0A160N081"/>
<evidence type="ECO:0000256" key="6">
    <source>
        <dbReference type="ARBA" id="ARBA00022989"/>
    </source>
</evidence>
<keyword evidence="2" id="KW-1003">Cell membrane</keyword>
<dbReference type="EMBL" id="CP014841">
    <property type="protein sequence ID" value="AND69173.1"/>
    <property type="molecule type" value="Genomic_DNA"/>
</dbReference>
<reference evidence="10 11" key="1">
    <citation type="submission" date="2016-02" db="EMBL/GenBank/DDBJ databases">
        <title>Complete genome sequencing and analysis of ATSB10, Dyella thiooxydans isolated from rhizosphere soil of sunflower (Helianthus annuus L.).</title>
        <authorList>
            <person name="Lee Y."/>
            <person name="Hwangbo K."/>
            <person name="Chung H."/>
            <person name="Yoo J."/>
            <person name="Kim K.Y."/>
            <person name="Sa T.M."/>
            <person name="Um Y."/>
            <person name="Madhaiyan M."/>
        </authorList>
    </citation>
    <scope>NUCLEOTIDE SEQUENCE [LARGE SCALE GENOMIC DNA]</scope>
    <source>
        <strain evidence="10 11">ATSB10</strain>
    </source>
</reference>
<feature type="transmembrane region" description="Helical" evidence="8">
    <location>
        <begin position="420"/>
        <end position="440"/>
    </location>
</feature>
<feature type="transmembrane region" description="Helical" evidence="8">
    <location>
        <begin position="177"/>
        <end position="203"/>
    </location>
</feature>
<evidence type="ECO:0000256" key="2">
    <source>
        <dbReference type="ARBA" id="ARBA00022475"/>
    </source>
</evidence>
<dbReference type="InterPro" id="IPR050297">
    <property type="entry name" value="LipidA_mod_glycosyltrf_83"/>
</dbReference>
<feature type="transmembrane region" description="Helical" evidence="8">
    <location>
        <begin position="328"/>
        <end position="347"/>
    </location>
</feature>
<feature type="transmembrane region" description="Helical" evidence="8">
    <location>
        <begin position="359"/>
        <end position="380"/>
    </location>
</feature>
<dbReference type="GO" id="GO:0010041">
    <property type="term" value="P:response to iron(III) ion"/>
    <property type="evidence" value="ECO:0007669"/>
    <property type="project" value="TreeGrafter"/>
</dbReference>
<feature type="transmembrane region" description="Helical" evidence="8">
    <location>
        <begin position="121"/>
        <end position="140"/>
    </location>
</feature>
<feature type="domain" description="Glycosyltransferase RgtA/B/C/D-like" evidence="9">
    <location>
        <begin position="73"/>
        <end position="235"/>
    </location>
</feature>
<dbReference type="STRING" id="445710.ATSB10_17190"/>
<keyword evidence="7 8" id="KW-0472">Membrane</keyword>
<dbReference type="InterPro" id="IPR038731">
    <property type="entry name" value="RgtA/B/C-like"/>
</dbReference>
<proteinExistence type="predicted"/>
<dbReference type="Pfam" id="PF13231">
    <property type="entry name" value="PMT_2"/>
    <property type="match status" value="1"/>
</dbReference>
<comment type="subcellular location">
    <subcellularLocation>
        <location evidence="1">Cell membrane</location>
        <topology evidence="1">Multi-pass membrane protein</topology>
    </subcellularLocation>
</comment>
<feature type="transmembrane region" description="Helical" evidence="8">
    <location>
        <begin position="215"/>
        <end position="237"/>
    </location>
</feature>
<accession>A0A160N081</accession>
<evidence type="ECO:0000259" key="9">
    <source>
        <dbReference type="Pfam" id="PF13231"/>
    </source>
</evidence>
<dbReference type="GO" id="GO:0009103">
    <property type="term" value="P:lipopolysaccharide biosynthetic process"/>
    <property type="evidence" value="ECO:0007669"/>
    <property type="project" value="UniProtKB-ARBA"/>
</dbReference>
<keyword evidence="11" id="KW-1185">Reference proteome</keyword>
<keyword evidence="5 8" id="KW-0812">Transmembrane</keyword>
<feature type="transmembrane region" description="Helical" evidence="8">
    <location>
        <begin position="20"/>
        <end position="39"/>
    </location>
</feature>
<organism evidence="10 11">
    <name type="scientific">Dyella thiooxydans</name>
    <dbReference type="NCBI Taxonomy" id="445710"/>
    <lineage>
        <taxon>Bacteria</taxon>
        <taxon>Pseudomonadati</taxon>
        <taxon>Pseudomonadota</taxon>
        <taxon>Gammaproteobacteria</taxon>
        <taxon>Lysobacterales</taxon>
        <taxon>Rhodanobacteraceae</taxon>
        <taxon>Dyella</taxon>
    </lineage>
</organism>
<dbReference type="PANTHER" id="PTHR33908:SF3">
    <property type="entry name" value="UNDECAPRENYL PHOSPHATE-ALPHA-4-AMINO-4-DEOXY-L-ARABINOSE ARABINOSYL TRANSFERASE"/>
    <property type="match status" value="1"/>
</dbReference>
<evidence type="ECO:0000256" key="7">
    <source>
        <dbReference type="ARBA" id="ARBA00023136"/>
    </source>
</evidence>
<dbReference type="KEGG" id="dtx:ATSB10_17190"/>
<name>A0A160N081_9GAMM</name>
<dbReference type="GO" id="GO:0016763">
    <property type="term" value="F:pentosyltransferase activity"/>
    <property type="evidence" value="ECO:0007669"/>
    <property type="project" value="TreeGrafter"/>
</dbReference>
<evidence type="ECO:0000313" key="10">
    <source>
        <dbReference type="EMBL" id="AND69173.1"/>
    </source>
</evidence>
<dbReference type="PANTHER" id="PTHR33908">
    <property type="entry name" value="MANNOSYLTRANSFERASE YKCB-RELATED"/>
    <property type="match status" value="1"/>
</dbReference>
<evidence type="ECO:0000256" key="8">
    <source>
        <dbReference type="SAM" id="Phobius"/>
    </source>
</evidence>
<feature type="transmembrane region" description="Helical" evidence="8">
    <location>
        <begin position="147"/>
        <end position="165"/>
    </location>
</feature>
<feature type="transmembrane region" description="Helical" evidence="8">
    <location>
        <begin position="392"/>
        <end position="411"/>
    </location>
</feature>
<keyword evidence="3" id="KW-0328">Glycosyltransferase</keyword>
<protein>
    <recommendedName>
        <fullName evidence="9">Glycosyltransferase RgtA/B/C/D-like domain-containing protein</fullName>
    </recommendedName>
</protein>